<name>A0A6D2JW99_9BRAS</name>
<dbReference type="OrthoDB" id="1103651at2759"/>
<dbReference type="EMBL" id="CACVBM020001049">
    <property type="protein sequence ID" value="CAA7026081.1"/>
    <property type="molecule type" value="Genomic_DNA"/>
</dbReference>
<protein>
    <recommendedName>
        <fullName evidence="5">PGG domain-containing protein</fullName>
    </recommendedName>
</protein>
<evidence type="ECO:0008006" key="5">
    <source>
        <dbReference type="Google" id="ProtNLM"/>
    </source>
</evidence>
<accession>A0A6D2JW99</accession>
<keyword evidence="1" id="KW-1133">Transmembrane helix</keyword>
<sequence>MNPATVDESSSTRRPWWQNKYVIYDIVVNVFLIGVNVATFLSIRHNKIPLVLRKEHTIEWFVAYYCIASIAGVATSVYMFKNIPERPFEGGVMGVAHICGDLLLILFLCSISVTLALVFGIPTLLWFILFFCYSLKP</sequence>
<proteinExistence type="predicted"/>
<gene>
    <name evidence="2" type="ORF">MERR_LOCUS13316</name>
    <name evidence="3" type="ORF">MERR_LOCUS33321</name>
</gene>
<keyword evidence="1" id="KW-0812">Transmembrane</keyword>
<evidence type="ECO:0000313" key="3">
    <source>
        <dbReference type="EMBL" id="CAA7046086.1"/>
    </source>
</evidence>
<keyword evidence="1" id="KW-0472">Membrane</keyword>
<keyword evidence="4" id="KW-1185">Reference proteome</keyword>
<evidence type="ECO:0000313" key="4">
    <source>
        <dbReference type="Proteomes" id="UP000467841"/>
    </source>
</evidence>
<evidence type="ECO:0000313" key="2">
    <source>
        <dbReference type="EMBL" id="CAA7026081.1"/>
    </source>
</evidence>
<evidence type="ECO:0000256" key="1">
    <source>
        <dbReference type="SAM" id="Phobius"/>
    </source>
</evidence>
<feature type="transmembrane region" description="Helical" evidence="1">
    <location>
        <begin position="102"/>
        <end position="135"/>
    </location>
</feature>
<dbReference type="Proteomes" id="UP000467841">
    <property type="component" value="Unassembled WGS sequence"/>
</dbReference>
<dbReference type="AlphaFoldDB" id="A0A6D2JW99"/>
<dbReference type="EMBL" id="CACVBM020001338">
    <property type="protein sequence ID" value="CAA7046086.1"/>
    <property type="molecule type" value="Genomic_DNA"/>
</dbReference>
<reference evidence="3 4" key="1">
    <citation type="submission" date="2020-01" db="EMBL/GenBank/DDBJ databases">
        <authorList>
            <person name="Mishra B."/>
        </authorList>
    </citation>
    <scope>NUCLEOTIDE SEQUENCE [LARGE SCALE GENOMIC DNA]</scope>
</reference>
<feature type="transmembrane region" description="Helical" evidence="1">
    <location>
        <begin position="21"/>
        <end position="41"/>
    </location>
</feature>
<organism evidence="3 4">
    <name type="scientific">Microthlaspi erraticum</name>
    <dbReference type="NCBI Taxonomy" id="1685480"/>
    <lineage>
        <taxon>Eukaryota</taxon>
        <taxon>Viridiplantae</taxon>
        <taxon>Streptophyta</taxon>
        <taxon>Embryophyta</taxon>
        <taxon>Tracheophyta</taxon>
        <taxon>Spermatophyta</taxon>
        <taxon>Magnoliopsida</taxon>
        <taxon>eudicotyledons</taxon>
        <taxon>Gunneridae</taxon>
        <taxon>Pentapetalae</taxon>
        <taxon>rosids</taxon>
        <taxon>malvids</taxon>
        <taxon>Brassicales</taxon>
        <taxon>Brassicaceae</taxon>
        <taxon>Coluteocarpeae</taxon>
        <taxon>Microthlaspi</taxon>
    </lineage>
</organism>
<feature type="transmembrane region" description="Helical" evidence="1">
    <location>
        <begin position="62"/>
        <end position="80"/>
    </location>
</feature>